<protein>
    <submittedName>
        <fullName evidence="1">Uncharacterized protein</fullName>
    </submittedName>
</protein>
<dbReference type="Proteomes" id="UP000828390">
    <property type="component" value="Unassembled WGS sequence"/>
</dbReference>
<organism evidence="1 2">
    <name type="scientific">Dreissena polymorpha</name>
    <name type="common">Zebra mussel</name>
    <name type="synonym">Mytilus polymorpha</name>
    <dbReference type="NCBI Taxonomy" id="45954"/>
    <lineage>
        <taxon>Eukaryota</taxon>
        <taxon>Metazoa</taxon>
        <taxon>Spiralia</taxon>
        <taxon>Lophotrochozoa</taxon>
        <taxon>Mollusca</taxon>
        <taxon>Bivalvia</taxon>
        <taxon>Autobranchia</taxon>
        <taxon>Heteroconchia</taxon>
        <taxon>Euheterodonta</taxon>
        <taxon>Imparidentia</taxon>
        <taxon>Neoheterodontei</taxon>
        <taxon>Myida</taxon>
        <taxon>Dreissenoidea</taxon>
        <taxon>Dreissenidae</taxon>
        <taxon>Dreissena</taxon>
    </lineage>
</organism>
<reference evidence="1" key="2">
    <citation type="submission" date="2020-11" db="EMBL/GenBank/DDBJ databases">
        <authorList>
            <person name="McCartney M.A."/>
            <person name="Auch B."/>
            <person name="Kono T."/>
            <person name="Mallez S."/>
            <person name="Becker A."/>
            <person name="Gohl D.M."/>
            <person name="Silverstein K.A.T."/>
            <person name="Koren S."/>
            <person name="Bechman K.B."/>
            <person name="Herman A."/>
            <person name="Abrahante J.E."/>
            <person name="Garbe J."/>
        </authorList>
    </citation>
    <scope>NUCLEOTIDE SEQUENCE</scope>
    <source>
        <strain evidence="1">Duluth1</strain>
        <tissue evidence="1">Whole animal</tissue>
    </source>
</reference>
<sequence length="211" mass="23674">MLLEQHIAARAGILLLEQHLNAARAAFFSARAEVKVSTPLVRHSGYAKHEVAEAMDINISEGYSIIPLLIEPCTVPDFLKNITYIDATHVDVNEMQRRVLETVANHITGMSVDCALKKLKENWKFRFLQHYQLLFDERDRERITESGLQITDDELAELETTSSVICVGVGRSEGAIRLHRSGYTNLVKRPVGPVNKLSYTHSSLIVALSHV</sequence>
<name>A0A9D4MQW1_DREPO</name>
<gene>
    <name evidence="1" type="ORF">DPMN_004805</name>
</gene>
<reference evidence="1" key="1">
    <citation type="journal article" date="2019" name="bioRxiv">
        <title>The Genome of the Zebra Mussel, Dreissena polymorpha: A Resource for Invasive Species Research.</title>
        <authorList>
            <person name="McCartney M.A."/>
            <person name="Auch B."/>
            <person name="Kono T."/>
            <person name="Mallez S."/>
            <person name="Zhang Y."/>
            <person name="Obille A."/>
            <person name="Becker A."/>
            <person name="Abrahante J.E."/>
            <person name="Garbe J."/>
            <person name="Badalamenti J.P."/>
            <person name="Herman A."/>
            <person name="Mangelson H."/>
            <person name="Liachko I."/>
            <person name="Sullivan S."/>
            <person name="Sone E.D."/>
            <person name="Koren S."/>
            <person name="Silverstein K.A.T."/>
            <person name="Beckman K.B."/>
            <person name="Gohl D.M."/>
        </authorList>
    </citation>
    <scope>NUCLEOTIDE SEQUENCE</scope>
    <source>
        <strain evidence="1">Duluth1</strain>
        <tissue evidence="1">Whole animal</tissue>
    </source>
</reference>
<keyword evidence="2" id="KW-1185">Reference proteome</keyword>
<proteinExistence type="predicted"/>
<accession>A0A9D4MQW1</accession>
<comment type="caution">
    <text evidence="1">The sequence shown here is derived from an EMBL/GenBank/DDBJ whole genome shotgun (WGS) entry which is preliminary data.</text>
</comment>
<evidence type="ECO:0000313" key="2">
    <source>
        <dbReference type="Proteomes" id="UP000828390"/>
    </source>
</evidence>
<dbReference type="AlphaFoldDB" id="A0A9D4MQW1"/>
<evidence type="ECO:0000313" key="1">
    <source>
        <dbReference type="EMBL" id="KAH3880883.1"/>
    </source>
</evidence>
<dbReference type="EMBL" id="JAIWYP010000001">
    <property type="protein sequence ID" value="KAH3880883.1"/>
    <property type="molecule type" value="Genomic_DNA"/>
</dbReference>